<dbReference type="SUPFAM" id="SSF46565">
    <property type="entry name" value="Chaperone J-domain"/>
    <property type="match status" value="1"/>
</dbReference>
<reference evidence="3 4" key="1">
    <citation type="submission" date="2016-11" db="EMBL/GenBank/DDBJ databases">
        <title>The macronuclear genome of Stentor coeruleus: a giant cell with tiny introns.</title>
        <authorList>
            <person name="Slabodnick M."/>
            <person name="Ruby J.G."/>
            <person name="Reiff S.B."/>
            <person name="Swart E.C."/>
            <person name="Gosai S."/>
            <person name="Prabakaran S."/>
            <person name="Witkowska E."/>
            <person name="Larue G.E."/>
            <person name="Fisher S."/>
            <person name="Freeman R.M."/>
            <person name="Gunawardena J."/>
            <person name="Chu W."/>
            <person name="Stover N.A."/>
            <person name="Gregory B.D."/>
            <person name="Nowacki M."/>
            <person name="Derisi J."/>
            <person name="Roy S.W."/>
            <person name="Marshall W.F."/>
            <person name="Sood P."/>
        </authorList>
    </citation>
    <scope>NUCLEOTIDE SEQUENCE [LARGE SCALE GENOMIC DNA]</scope>
    <source>
        <strain evidence="3">WM001</strain>
    </source>
</reference>
<accession>A0A1R2BY47</accession>
<dbReference type="InterPro" id="IPR018253">
    <property type="entry name" value="DnaJ_domain_CS"/>
</dbReference>
<evidence type="ECO:0000313" key="4">
    <source>
        <dbReference type="Proteomes" id="UP000187209"/>
    </source>
</evidence>
<sequence length="236" mass="27987">MDTQKISLYELIGVNKQATQAEITKAYRIMALRVHPDKNPGDYENAQKNFQKLNEAYNILSDSKKRQLYDTTGETEASDEFFEAYEYYRGLYGKLKMEDIDSFAAKYKDSSDEIEDIVRFYLEKNGDMREILHYVPLSERADLPRFWNILDDLIQAKKLPKSKKYEASKKKVRDIKEEKEIIENDTKEKSENNENMMALIRKIKGRQNDPEEFFNHLEEKYGKKPVKKTLKKRKIK</sequence>
<dbReference type="OrthoDB" id="445556at2759"/>
<dbReference type="SMART" id="SM00271">
    <property type="entry name" value="DnaJ"/>
    <property type="match status" value="1"/>
</dbReference>
<protein>
    <recommendedName>
        <fullName evidence="2">J domain-containing protein</fullName>
    </recommendedName>
</protein>
<dbReference type="PANTHER" id="PTHR44144">
    <property type="entry name" value="DNAJ HOMOLOG SUBFAMILY C MEMBER 9"/>
    <property type="match status" value="1"/>
</dbReference>
<name>A0A1R2BY47_9CILI</name>
<keyword evidence="1" id="KW-0175">Coiled coil</keyword>
<dbReference type="Proteomes" id="UP000187209">
    <property type="component" value="Unassembled WGS sequence"/>
</dbReference>
<keyword evidence="4" id="KW-1185">Reference proteome</keyword>
<dbReference type="CDD" id="cd06257">
    <property type="entry name" value="DnaJ"/>
    <property type="match status" value="1"/>
</dbReference>
<dbReference type="AlphaFoldDB" id="A0A1R2BY47"/>
<evidence type="ECO:0000256" key="1">
    <source>
        <dbReference type="SAM" id="Coils"/>
    </source>
</evidence>
<dbReference type="InterPro" id="IPR052594">
    <property type="entry name" value="J_domain-containing_protein"/>
</dbReference>
<evidence type="ECO:0000259" key="2">
    <source>
        <dbReference type="PROSITE" id="PS50076"/>
    </source>
</evidence>
<gene>
    <name evidence="3" type="ORF">SteCoe_17964</name>
</gene>
<dbReference type="Gene3D" id="1.10.287.110">
    <property type="entry name" value="DnaJ domain"/>
    <property type="match status" value="1"/>
</dbReference>
<comment type="caution">
    <text evidence="3">The sequence shown here is derived from an EMBL/GenBank/DDBJ whole genome shotgun (WGS) entry which is preliminary data.</text>
</comment>
<dbReference type="Pfam" id="PF00226">
    <property type="entry name" value="DnaJ"/>
    <property type="match status" value="1"/>
</dbReference>
<dbReference type="GO" id="GO:0031072">
    <property type="term" value="F:heat shock protein binding"/>
    <property type="evidence" value="ECO:0007669"/>
    <property type="project" value="TreeGrafter"/>
</dbReference>
<dbReference type="InterPro" id="IPR036869">
    <property type="entry name" value="J_dom_sf"/>
</dbReference>
<dbReference type="GO" id="GO:0005737">
    <property type="term" value="C:cytoplasm"/>
    <property type="evidence" value="ECO:0007669"/>
    <property type="project" value="TreeGrafter"/>
</dbReference>
<feature type="domain" description="J" evidence="2">
    <location>
        <begin position="7"/>
        <end position="73"/>
    </location>
</feature>
<dbReference type="Pfam" id="PF23302">
    <property type="entry name" value="HTH_DNAJC9"/>
    <property type="match status" value="1"/>
</dbReference>
<organism evidence="3 4">
    <name type="scientific">Stentor coeruleus</name>
    <dbReference type="NCBI Taxonomy" id="5963"/>
    <lineage>
        <taxon>Eukaryota</taxon>
        <taxon>Sar</taxon>
        <taxon>Alveolata</taxon>
        <taxon>Ciliophora</taxon>
        <taxon>Postciliodesmatophora</taxon>
        <taxon>Heterotrichea</taxon>
        <taxon>Heterotrichida</taxon>
        <taxon>Stentoridae</taxon>
        <taxon>Stentor</taxon>
    </lineage>
</organism>
<dbReference type="PANTHER" id="PTHR44144:SF1">
    <property type="entry name" value="DNAJ HOMOLOG SUBFAMILY C MEMBER 9"/>
    <property type="match status" value="1"/>
</dbReference>
<dbReference type="EMBL" id="MPUH01000376">
    <property type="protein sequence ID" value="OMJ81555.1"/>
    <property type="molecule type" value="Genomic_DNA"/>
</dbReference>
<dbReference type="PROSITE" id="PS50076">
    <property type="entry name" value="DNAJ_2"/>
    <property type="match status" value="1"/>
</dbReference>
<evidence type="ECO:0000313" key="3">
    <source>
        <dbReference type="EMBL" id="OMJ81555.1"/>
    </source>
</evidence>
<dbReference type="PRINTS" id="PR00625">
    <property type="entry name" value="JDOMAIN"/>
</dbReference>
<dbReference type="PROSITE" id="PS00636">
    <property type="entry name" value="DNAJ_1"/>
    <property type="match status" value="1"/>
</dbReference>
<proteinExistence type="predicted"/>
<feature type="coiled-coil region" evidence="1">
    <location>
        <begin position="165"/>
        <end position="192"/>
    </location>
</feature>
<dbReference type="InterPro" id="IPR056453">
    <property type="entry name" value="HTH_DNAJC9"/>
</dbReference>
<dbReference type="InterPro" id="IPR001623">
    <property type="entry name" value="DnaJ_domain"/>
</dbReference>
<dbReference type="GO" id="GO:0005634">
    <property type="term" value="C:nucleus"/>
    <property type="evidence" value="ECO:0007669"/>
    <property type="project" value="TreeGrafter"/>
</dbReference>